<feature type="transmembrane region" description="Helical" evidence="1">
    <location>
        <begin position="7"/>
        <end position="28"/>
    </location>
</feature>
<accession>A0A553K4M7</accession>
<gene>
    <name evidence="2" type="ORF">FOJ82_01875</name>
</gene>
<reference evidence="2 3" key="1">
    <citation type="submission" date="2019-07" db="EMBL/GenBank/DDBJ databases">
        <authorList>
            <person name="Zhou L.-Y."/>
        </authorList>
    </citation>
    <scope>NUCLEOTIDE SEQUENCE [LARGE SCALE GENOMIC DNA]</scope>
    <source>
        <strain evidence="2 3">YIM 101269</strain>
    </source>
</reference>
<feature type="transmembrane region" description="Helical" evidence="1">
    <location>
        <begin position="99"/>
        <end position="122"/>
    </location>
</feature>
<feature type="transmembrane region" description="Helical" evidence="1">
    <location>
        <begin position="59"/>
        <end position="87"/>
    </location>
</feature>
<dbReference type="InterPro" id="IPR007165">
    <property type="entry name" value="Phage_holin_4_2"/>
</dbReference>
<dbReference type="Proteomes" id="UP000317638">
    <property type="component" value="Unassembled WGS sequence"/>
</dbReference>
<comment type="caution">
    <text evidence="2">The sequence shown here is derived from an EMBL/GenBank/DDBJ whole genome shotgun (WGS) entry which is preliminary data.</text>
</comment>
<dbReference type="OrthoDB" id="9810847at2"/>
<sequence>MNLILKLIAAAVGTAVAVWLVPGISITASDNMDVAVTLLVVAAIIGVVNAVVKPFAQVVGFCLIILTLGLFLLVINALMLMLASWLAEMLGIGFHVDGFLSALIGSVIISIVSALVGGVLGVDRNKARG</sequence>
<proteinExistence type="predicted"/>
<dbReference type="PANTHER" id="PTHR37309:SF1">
    <property type="entry name" value="SLR0284 PROTEIN"/>
    <property type="match status" value="1"/>
</dbReference>
<protein>
    <submittedName>
        <fullName evidence="2">Phage holin family protein</fullName>
    </submittedName>
</protein>
<dbReference type="PANTHER" id="PTHR37309">
    <property type="entry name" value="SLR0284 PROTEIN"/>
    <property type="match status" value="1"/>
</dbReference>
<keyword evidence="3" id="KW-1185">Reference proteome</keyword>
<dbReference type="RefSeq" id="WP_143936747.1">
    <property type="nucleotide sequence ID" value="NZ_VKKG01000001.1"/>
</dbReference>
<name>A0A553K4M7_9ACTN</name>
<feature type="transmembrane region" description="Helical" evidence="1">
    <location>
        <begin position="34"/>
        <end position="52"/>
    </location>
</feature>
<keyword evidence="1" id="KW-0472">Membrane</keyword>
<keyword evidence="1" id="KW-1133">Transmembrane helix</keyword>
<keyword evidence="1" id="KW-0812">Transmembrane</keyword>
<organism evidence="2 3">
    <name type="scientific">Tessaracoccus rhinocerotis</name>
    <dbReference type="NCBI Taxonomy" id="1689449"/>
    <lineage>
        <taxon>Bacteria</taxon>
        <taxon>Bacillati</taxon>
        <taxon>Actinomycetota</taxon>
        <taxon>Actinomycetes</taxon>
        <taxon>Propionibacteriales</taxon>
        <taxon>Propionibacteriaceae</taxon>
        <taxon>Tessaracoccus</taxon>
    </lineage>
</organism>
<dbReference type="EMBL" id="VKKG01000001">
    <property type="protein sequence ID" value="TRY19660.1"/>
    <property type="molecule type" value="Genomic_DNA"/>
</dbReference>
<dbReference type="AlphaFoldDB" id="A0A553K4M7"/>
<evidence type="ECO:0000313" key="2">
    <source>
        <dbReference type="EMBL" id="TRY19660.1"/>
    </source>
</evidence>
<evidence type="ECO:0000313" key="3">
    <source>
        <dbReference type="Proteomes" id="UP000317638"/>
    </source>
</evidence>
<evidence type="ECO:0000256" key="1">
    <source>
        <dbReference type="SAM" id="Phobius"/>
    </source>
</evidence>
<dbReference type="Pfam" id="PF04020">
    <property type="entry name" value="Phage_holin_4_2"/>
    <property type="match status" value="1"/>
</dbReference>